<gene>
    <name evidence="2" type="ORF">M8A51_22625</name>
</gene>
<organism evidence="2 3">
    <name type="scientific">Caldimonas mangrovi</name>
    <dbReference type="NCBI Taxonomy" id="2944811"/>
    <lineage>
        <taxon>Bacteria</taxon>
        <taxon>Pseudomonadati</taxon>
        <taxon>Pseudomonadota</taxon>
        <taxon>Betaproteobacteria</taxon>
        <taxon>Burkholderiales</taxon>
        <taxon>Sphaerotilaceae</taxon>
        <taxon>Caldimonas</taxon>
    </lineage>
</organism>
<dbReference type="EMBL" id="JAMKFE010000018">
    <property type="protein sequence ID" value="MCM5682333.1"/>
    <property type="molecule type" value="Genomic_DNA"/>
</dbReference>
<evidence type="ECO:0000313" key="3">
    <source>
        <dbReference type="Proteomes" id="UP001165541"/>
    </source>
</evidence>
<keyword evidence="1" id="KW-0812">Transmembrane</keyword>
<dbReference type="Proteomes" id="UP001165541">
    <property type="component" value="Unassembled WGS sequence"/>
</dbReference>
<keyword evidence="1" id="KW-0472">Membrane</keyword>
<evidence type="ECO:0000256" key="1">
    <source>
        <dbReference type="SAM" id="Phobius"/>
    </source>
</evidence>
<sequence length="93" mass="10224">MMDDVLEMLLRPIAKLLLALLRGLLWLGWELMFETIGWTVGWLLCRLLSAGRWPRQRWSQQDEAPGGVALVVELIGLGALALAVAALSGGWAV</sequence>
<protein>
    <submittedName>
        <fullName evidence="2">Uncharacterized protein</fullName>
    </submittedName>
</protein>
<name>A0ABT0YUP7_9BURK</name>
<feature type="transmembrane region" description="Helical" evidence="1">
    <location>
        <begin position="66"/>
        <end position="87"/>
    </location>
</feature>
<reference evidence="2" key="1">
    <citation type="submission" date="2022-05" db="EMBL/GenBank/DDBJ databases">
        <title>Schlegelella sp. nov., isolated from mangrove soil.</title>
        <authorList>
            <person name="Liu Y."/>
            <person name="Ge X."/>
            <person name="Liu W."/>
        </authorList>
    </citation>
    <scope>NUCLEOTIDE SEQUENCE</scope>
    <source>
        <strain evidence="2">S2-27</strain>
    </source>
</reference>
<dbReference type="RefSeq" id="WP_251780810.1">
    <property type="nucleotide sequence ID" value="NZ_JAMKFE010000018.1"/>
</dbReference>
<keyword evidence="1" id="KW-1133">Transmembrane helix</keyword>
<proteinExistence type="predicted"/>
<evidence type="ECO:0000313" key="2">
    <source>
        <dbReference type="EMBL" id="MCM5682333.1"/>
    </source>
</evidence>
<accession>A0ABT0YUP7</accession>
<comment type="caution">
    <text evidence="2">The sequence shown here is derived from an EMBL/GenBank/DDBJ whole genome shotgun (WGS) entry which is preliminary data.</text>
</comment>
<keyword evidence="3" id="KW-1185">Reference proteome</keyword>